<organism evidence="2 3">
    <name type="scientific">Hirundo rustica rustica</name>
    <dbReference type="NCBI Taxonomy" id="333673"/>
    <lineage>
        <taxon>Eukaryota</taxon>
        <taxon>Metazoa</taxon>
        <taxon>Chordata</taxon>
        <taxon>Craniata</taxon>
        <taxon>Vertebrata</taxon>
        <taxon>Euteleostomi</taxon>
        <taxon>Archelosauria</taxon>
        <taxon>Archosauria</taxon>
        <taxon>Dinosauria</taxon>
        <taxon>Saurischia</taxon>
        <taxon>Theropoda</taxon>
        <taxon>Coelurosauria</taxon>
        <taxon>Aves</taxon>
        <taxon>Neognathae</taxon>
        <taxon>Neoaves</taxon>
        <taxon>Telluraves</taxon>
        <taxon>Australaves</taxon>
        <taxon>Passeriformes</taxon>
        <taxon>Sylvioidea</taxon>
        <taxon>Hirundinidae</taxon>
        <taxon>Hirundo</taxon>
    </lineage>
</organism>
<reference evidence="2 3" key="1">
    <citation type="submission" date="2018-07" db="EMBL/GenBank/DDBJ databases">
        <title>A high quality draft genome assembly of the barn swallow (H. rustica rustica).</title>
        <authorList>
            <person name="Formenti G."/>
            <person name="Chiara M."/>
            <person name="Poveda L."/>
            <person name="Francoijs K.-J."/>
            <person name="Bonisoli-Alquati A."/>
            <person name="Canova L."/>
            <person name="Gianfranceschi L."/>
            <person name="Horner D.S."/>
            <person name="Saino N."/>
        </authorList>
    </citation>
    <scope>NUCLEOTIDE SEQUENCE [LARGE SCALE GENOMIC DNA]</scope>
    <source>
        <strain evidence="2">Chelidonia</strain>
        <tissue evidence="2">Blood</tissue>
    </source>
</reference>
<dbReference type="Proteomes" id="UP000269221">
    <property type="component" value="Unassembled WGS sequence"/>
</dbReference>
<gene>
    <name evidence="2" type="ORF">DUI87_16489</name>
</gene>
<feature type="region of interest" description="Disordered" evidence="1">
    <location>
        <begin position="131"/>
        <end position="262"/>
    </location>
</feature>
<feature type="compositionally biased region" description="Basic and acidic residues" evidence="1">
    <location>
        <begin position="185"/>
        <end position="206"/>
    </location>
</feature>
<feature type="region of interest" description="Disordered" evidence="1">
    <location>
        <begin position="84"/>
        <end position="109"/>
    </location>
</feature>
<dbReference type="EMBL" id="QRBI01000120">
    <property type="protein sequence ID" value="RMC07036.1"/>
    <property type="molecule type" value="Genomic_DNA"/>
</dbReference>
<evidence type="ECO:0000256" key="1">
    <source>
        <dbReference type="SAM" id="MobiDB-lite"/>
    </source>
</evidence>
<feature type="compositionally biased region" description="Basic and acidic residues" evidence="1">
    <location>
        <begin position="144"/>
        <end position="159"/>
    </location>
</feature>
<comment type="caution">
    <text evidence="2">The sequence shown here is derived from an EMBL/GenBank/DDBJ whole genome shotgun (WGS) entry which is preliminary data.</text>
</comment>
<protein>
    <submittedName>
        <fullName evidence="2">Uncharacterized protein</fullName>
    </submittedName>
</protein>
<sequence>MQTVLEETFSEENFKGDYQTIEKCDLIVSDCVQAADKVGAADCRNLEEQNLPPKASSPELAAEEKNQAKLVYDRLTEEARNIAKNSAGGSLVEGADGEPPPYTARDCSKSLGENKNVSRLECFADSQEAANKEGLLHSVPVVNRNKDSAGTREQKKEGIKASQNACQKAHSFKGHSLKGGRKGRLSPERKGQGPRGKEWPSPDRKGQGPRGKGCPSPEERGGVGAQPKGSRTRKQPVSRLPTLNRTSQSSAAALAPALTKKK</sequence>
<feature type="compositionally biased region" description="Low complexity" evidence="1">
    <location>
        <begin position="249"/>
        <end position="262"/>
    </location>
</feature>
<evidence type="ECO:0000313" key="3">
    <source>
        <dbReference type="Proteomes" id="UP000269221"/>
    </source>
</evidence>
<evidence type="ECO:0000313" key="2">
    <source>
        <dbReference type="EMBL" id="RMC07036.1"/>
    </source>
</evidence>
<feature type="compositionally biased region" description="Basic residues" evidence="1">
    <location>
        <begin position="170"/>
        <end position="184"/>
    </location>
</feature>
<dbReference type="AlphaFoldDB" id="A0A3M0K1N3"/>
<name>A0A3M0K1N3_HIRRU</name>
<keyword evidence="3" id="KW-1185">Reference proteome</keyword>
<accession>A0A3M0K1N3</accession>
<proteinExistence type="predicted"/>